<dbReference type="PANTHER" id="PTHR11059:SF0">
    <property type="entry name" value="DNA REPAIR PROTEIN RECN"/>
    <property type="match status" value="1"/>
</dbReference>
<keyword evidence="5 9" id="KW-0227">DNA damage</keyword>
<dbReference type="AlphaFoldDB" id="A0A7C3E948"/>
<evidence type="ECO:0000313" key="12">
    <source>
        <dbReference type="EMBL" id="HFH29353.1"/>
    </source>
</evidence>
<feature type="coiled-coil region" evidence="10">
    <location>
        <begin position="264"/>
        <end position="305"/>
    </location>
</feature>
<feature type="coiled-coil region" evidence="10">
    <location>
        <begin position="165"/>
        <end position="198"/>
    </location>
</feature>
<evidence type="ECO:0000256" key="1">
    <source>
        <dbReference type="ARBA" id="ARBA00003618"/>
    </source>
</evidence>
<gene>
    <name evidence="12" type="primary">recN</name>
    <name evidence="12" type="ORF">ENS59_07555</name>
</gene>
<evidence type="ECO:0000256" key="7">
    <source>
        <dbReference type="ARBA" id="ARBA00023204"/>
    </source>
</evidence>
<dbReference type="EMBL" id="DSVL01000234">
    <property type="protein sequence ID" value="HFH29353.1"/>
    <property type="molecule type" value="Genomic_DNA"/>
</dbReference>
<dbReference type="PIRSF" id="PIRSF003128">
    <property type="entry name" value="RecN"/>
    <property type="match status" value="1"/>
</dbReference>
<dbReference type="GO" id="GO:0006310">
    <property type="term" value="P:DNA recombination"/>
    <property type="evidence" value="ECO:0007669"/>
    <property type="project" value="InterPro"/>
</dbReference>
<dbReference type="GO" id="GO:0005524">
    <property type="term" value="F:ATP binding"/>
    <property type="evidence" value="ECO:0007669"/>
    <property type="project" value="UniProtKB-KW"/>
</dbReference>
<evidence type="ECO:0000256" key="3">
    <source>
        <dbReference type="ARBA" id="ARBA00021315"/>
    </source>
</evidence>
<evidence type="ECO:0000256" key="2">
    <source>
        <dbReference type="ARBA" id="ARBA00009441"/>
    </source>
</evidence>
<feature type="domain" description="RecF/RecN/SMC N-terminal" evidence="11">
    <location>
        <begin position="2"/>
        <end position="513"/>
    </location>
</feature>
<dbReference type="FunFam" id="3.40.50.300:FF:000319">
    <property type="entry name" value="DNA repair protein RecN"/>
    <property type="match status" value="1"/>
</dbReference>
<dbReference type="NCBIfam" id="TIGR00634">
    <property type="entry name" value="recN"/>
    <property type="match status" value="1"/>
</dbReference>
<dbReference type="FunFam" id="3.40.50.300:FF:000356">
    <property type="entry name" value="DNA repair protein RecN"/>
    <property type="match status" value="1"/>
</dbReference>
<dbReference type="PANTHER" id="PTHR11059">
    <property type="entry name" value="DNA REPAIR PROTEIN RECN"/>
    <property type="match status" value="1"/>
</dbReference>
<sequence>MLDELVIKDYALIDKLSVHFNDGLNIITGETGAGKSIVVGALSFLLGGKADIDIIRTGCEEASVSGIISVQPDNKDVATWLQDKDISTDEGRIIIRRNLKRSGRGSIYIQDVPVTRNDLLELTSYLFDIHGQHEHQALLKKENHRRYLDRFAGIEEQVQAFTILFLELSEKRKELEASLELEKQRNEKQELLAFAIEEITKANPKVGEIVELEAEAKKLAEYEKLSTVVINAAEALSHSELSALPLLRKAKAALESAAAIDSSLSELSKRLSDLYYELEDASDQLVDYKDSLRFDENRLEAIEDRLAVLFKLRKKYGTTEEDILTYKDQAEAELEALSKIEENRAVLKESISKLEQEITKRAAELTAKRQSAAKSLAERITKILSTLGMPKAQFVIQVQSKGMNGNSKIIGPYGSDDIEFMISANLGEPVKELSKIASGGELSRVMLAIKTVLANTDTVETLVFDEIDTGIGGEVALSVGEHLAQVGKTKQIFCITHLASIAVRADNHLKVEKRIEGDRTITTLRALEKSERREEIARMLAGDAAASAALAHADELLAKYSQGRD</sequence>
<keyword evidence="6" id="KW-0067">ATP-binding</keyword>
<proteinExistence type="inferred from homology"/>
<dbReference type="InterPro" id="IPR027417">
    <property type="entry name" value="P-loop_NTPase"/>
</dbReference>
<evidence type="ECO:0000256" key="10">
    <source>
        <dbReference type="SAM" id="Coils"/>
    </source>
</evidence>
<dbReference type="InterPro" id="IPR004604">
    <property type="entry name" value="DNA_recomb/repair_RecN"/>
</dbReference>
<dbReference type="Gene3D" id="3.40.50.300">
    <property type="entry name" value="P-loop containing nucleotide triphosphate hydrolases"/>
    <property type="match status" value="2"/>
</dbReference>
<evidence type="ECO:0000256" key="9">
    <source>
        <dbReference type="PIRNR" id="PIRNR003128"/>
    </source>
</evidence>
<protein>
    <recommendedName>
        <fullName evidence="3 9">DNA repair protein RecN</fullName>
    </recommendedName>
    <alternativeName>
        <fullName evidence="8 9">Recombination protein N</fullName>
    </alternativeName>
</protein>
<keyword evidence="4" id="KW-0547">Nucleotide-binding</keyword>
<dbReference type="SUPFAM" id="SSF52540">
    <property type="entry name" value="P-loop containing nucleoside triphosphate hydrolases"/>
    <property type="match status" value="1"/>
</dbReference>
<dbReference type="Pfam" id="PF02463">
    <property type="entry name" value="SMC_N"/>
    <property type="match status" value="1"/>
</dbReference>
<dbReference type="GO" id="GO:0009432">
    <property type="term" value="P:SOS response"/>
    <property type="evidence" value="ECO:0007669"/>
    <property type="project" value="TreeGrafter"/>
</dbReference>
<dbReference type="GO" id="GO:0006281">
    <property type="term" value="P:DNA repair"/>
    <property type="evidence" value="ECO:0007669"/>
    <property type="project" value="UniProtKB-KW"/>
</dbReference>
<accession>A0A7C3E948</accession>
<evidence type="ECO:0000256" key="6">
    <source>
        <dbReference type="ARBA" id="ARBA00022840"/>
    </source>
</evidence>
<dbReference type="CDD" id="cd03241">
    <property type="entry name" value="ABC_RecN"/>
    <property type="match status" value="2"/>
</dbReference>
<dbReference type="GO" id="GO:0043590">
    <property type="term" value="C:bacterial nucleoid"/>
    <property type="evidence" value="ECO:0007669"/>
    <property type="project" value="TreeGrafter"/>
</dbReference>
<reference evidence="12" key="1">
    <citation type="journal article" date="2020" name="mSystems">
        <title>Genome- and Community-Level Interaction Insights into Carbon Utilization and Element Cycling Functions of Hydrothermarchaeota in Hydrothermal Sediment.</title>
        <authorList>
            <person name="Zhou Z."/>
            <person name="Liu Y."/>
            <person name="Xu W."/>
            <person name="Pan J."/>
            <person name="Luo Z.H."/>
            <person name="Li M."/>
        </authorList>
    </citation>
    <scope>NUCLEOTIDE SEQUENCE [LARGE SCALE GENOMIC DNA]</scope>
    <source>
        <strain evidence="12">SpSt-503</strain>
    </source>
</reference>
<comment type="similarity">
    <text evidence="2 9">Belongs to the RecN family.</text>
</comment>
<evidence type="ECO:0000256" key="5">
    <source>
        <dbReference type="ARBA" id="ARBA00022763"/>
    </source>
</evidence>
<evidence type="ECO:0000259" key="11">
    <source>
        <dbReference type="Pfam" id="PF02463"/>
    </source>
</evidence>
<organism evidence="12">
    <name type="scientific">Gracilinema caldarium</name>
    <dbReference type="NCBI Taxonomy" id="215591"/>
    <lineage>
        <taxon>Bacteria</taxon>
        <taxon>Pseudomonadati</taxon>
        <taxon>Spirochaetota</taxon>
        <taxon>Spirochaetia</taxon>
        <taxon>Spirochaetales</taxon>
        <taxon>Breznakiellaceae</taxon>
        <taxon>Gracilinema</taxon>
    </lineage>
</organism>
<evidence type="ECO:0000256" key="4">
    <source>
        <dbReference type="ARBA" id="ARBA00022741"/>
    </source>
</evidence>
<name>A0A7C3E948_9SPIR</name>
<keyword evidence="10" id="KW-0175">Coiled coil</keyword>
<comment type="caution">
    <text evidence="12">The sequence shown here is derived from an EMBL/GenBank/DDBJ whole genome shotgun (WGS) entry which is preliminary data.</text>
</comment>
<dbReference type="InterPro" id="IPR003395">
    <property type="entry name" value="RecF/RecN/SMC_N"/>
</dbReference>
<evidence type="ECO:0000256" key="8">
    <source>
        <dbReference type="ARBA" id="ARBA00033408"/>
    </source>
</evidence>
<keyword evidence="7 9" id="KW-0234">DNA repair</keyword>
<comment type="function">
    <text evidence="1 9">May be involved in recombinational repair of damaged DNA.</text>
</comment>